<proteinExistence type="predicted"/>
<reference evidence="1 2" key="1">
    <citation type="submission" date="2018-08" db="EMBL/GenBank/DDBJ databases">
        <title>The metabolism and importance of syntrophic acetate oxidation coupled to methane or sulfide production in haloalkaline environments.</title>
        <authorList>
            <person name="Timmers P.H.A."/>
            <person name="Vavourakis C.D."/>
            <person name="Sorokin D.Y."/>
            <person name="Sinninghe Damste J.S."/>
            <person name="Muyzer G."/>
            <person name="Stams A.J.M."/>
            <person name="Plugge C.M."/>
        </authorList>
    </citation>
    <scope>NUCLEOTIDE SEQUENCE [LARGE SCALE GENOMIC DNA]</scope>
    <source>
        <strain evidence="1">MSAO_Bac1</strain>
    </source>
</reference>
<accession>A0A424YCV9</accession>
<evidence type="ECO:0000313" key="2">
    <source>
        <dbReference type="Proteomes" id="UP000285138"/>
    </source>
</evidence>
<protein>
    <submittedName>
        <fullName evidence="1">Uncharacterized protein</fullName>
    </submittedName>
</protein>
<evidence type="ECO:0000313" key="1">
    <source>
        <dbReference type="EMBL" id="RQD75190.1"/>
    </source>
</evidence>
<dbReference type="Proteomes" id="UP000285138">
    <property type="component" value="Unassembled WGS sequence"/>
</dbReference>
<dbReference type="AlphaFoldDB" id="A0A424YCV9"/>
<organism evidence="1 2">
    <name type="scientific">Candidatus Syntrophonatronum acetioxidans</name>
    <dbReference type="NCBI Taxonomy" id="1795816"/>
    <lineage>
        <taxon>Bacteria</taxon>
        <taxon>Bacillati</taxon>
        <taxon>Bacillota</taxon>
        <taxon>Clostridia</taxon>
        <taxon>Eubacteriales</taxon>
        <taxon>Syntrophomonadaceae</taxon>
        <taxon>Candidatus Syntrophonatronum</taxon>
    </lineage>
</organism>
<name>A0A424YCV9_9FIRM</name>
<sequence length="142" mass="16454">MLTLIQTPGAVETIEEALQRQRKLLYGELMGKKGVKGWLFRLLKIDQKGEKQALRVMEKIRRTHKDVARIQLVKMNAKWLREHLACNVRKDLPKITCPILAGGEVTWEIIENIPRCKTINGTFRKLLYCYQGHSCEIVNLVK</sequence>
<comment type="caution">
    <text evidence="1">The sequence shown here is derived from an EMBL/GenBank/DDBJ whole genome shotgun (WGS) entry which is preliminary data.</text>
</comment>
<dbReference type="EMBL" id="QZAA01000168">
    <property type="protein sequence ID" value="RQD75190.1"/>
    <property type="molecule type" value="Genomic_DNA"/>
</dbReference>
<gene>
    <name evidence="1" type="ORF">D5R97_06640</name>
</gene>